<dbReference type="GO" id="GO:0042545">
    <property type="term" value="P:cell wall modification"/>
    <property type="evidence" value="ECO:0007669"/>
    <property type="project" value="UniProtKB-UniRule"/>
</dbReference>
<evidence type="ECO:0000256" key="8">
    <source>
        <dbReference type="ARBA" id="ARBA00022801"/>
    </source>
</evidence>
<dbReference type="UniPathway" id="UPA00545">
    <property type="reaction ID" value="UER00823"/>
</dbReference>
<comment type="function">
    <text evidence="13">Acts in the modification of cell walls via demethylesterification of cell wall pectin.</text>
</comment>
<dbReference type="FunCoup" id="V4SM79">
    <property type="interactions" value="37"/>
</dbReference>
<keyword evidence="16" id="KW-0812">Transmembrane</keyword>
<comment type="subcellular location">
    <subcellularLocation>
        <location evidence="1">Secreted</location>
        <location evidence="1">Cell wall</location>
    </subcellularLocation>
</comment>
<evidence type="ECO:0000256" key="5">
    <source>
        <dbReference type="ARBA" id="ARBA00022512"/>
    </source>
</evidence>
<evidence type="ECO:0000256" key="2">
    <source>
        <dbReference type="ARBA" id="ARBA00005184"/>
    </source>
</evidence>
<feature type="non-terminal residue" evidence="18">
    <location>
        <position position="401"/>
    </location>
</feature>
<organism evidence="18 19">
    <name type="scientific">Citrus clementina</name>
    <name type="common">Clementine</name>
    <name type="synonym">Citrus deliciosa x Citrus sinensis</name>
    <dbReference type="NCBI Taxonomy" id="85681"/>
    <lineage>
        <taxon>Eukaryota</taxon>
        <taxon>Viridiplantae</taxon>
        <taxon>Streptophyta</taxon>
        <taxon>Embryophyta</taxon>
        <taxon>Tracheophyta</taxon>
        <taxon>Spermatophyta</taxon>
        <taxon>Magnoliopsida</taxon>
        <taxon>eudicotyledons</taxon>
        <taxon>Gunneridae</taxon>
        <taxon>Pentapetalae</taxon>
        <taxon>rosids</taxon>
        <taxon>malvids</taxon>
        <taxon>Sapindales</taxon>
        <taxon>Rutaceae</taxon>
        <taxon>Aurantioideae</taxon>
        <taxon>Citrus</taxon>
    </lineage>
</organism>
<dbReference type="Gene3D" id="2.160.20.10">
    <property type="entry name" value="Single-stranded right-handed beta-helix, Pectin lyase-like"/>
    <property type="match status" value="1"/>
</dbReference>
<dbReference type="InterPro" id="IPR033131">
    <property type="entry name" value="Pectinesterase_Asp_AS"/>
</dbReference>
<evidence type="ECO:0000256" key="13">
    <source>
        <dbReference type="ARBA" id="ARBA00057335"/>
    </source>
</evidence>
<dbReference type="EMBL" id="KI536861">
    <property type="protein sequence ID" value="ESR41762.1"/>
    <property type="molecule type" value="Genomic_DNA"/>
</dbReference>
<feature type="domain" description="Pectinesterase catalytic" evidence="17">
    <location>
        <begin position="99"/>
        <end position="390"/>
    </location>
</feature>
<evidence type="ECO:0000256" key="11">
    <source>
        <dbReference type="ARBA" id="ARBA00023316"/>
    </source>
</evidence>
<evidence type="ECO:0000256" key="12">
    <source>
        <dbReference type="ARBA" id="ARBA00047928"/>
    </source>
</evidence>
<dbReference type="OMA" id="PIKCCEK"/>
<reference evidence="18 19" key="1">
    <citation type="submission" date="2013-10" db="EMBL/GenBank/DDBJ databases">
        <authorList>
            <consortium name="International Citrus Genome Consortium"/>
            <person name="Jenkins J."/>
            <person name="Schmutz J."/>
            <person name="Prochnik S."/>
            <person name="Rokhsar D."/>
            <person name="Gmitter F."/>
            <person name="Ollitrault P."/>
            <person name="Machado M."/>
            <person name="Talon M."/>
            <person name="Wincker P."/>
            <person name="Jaillon O."/>
            <person name="Morgante M."/>
        </authorList>
    </citation>
    <scope>NUCLEOTIDE SEQUENCE</scope>
    <source>
        <strain evidence="19">cv. Clemenules</strain>
    </source>
</reference>
<dbReference type="PANTHER" id="PTHR31321">
    <property type="entry name" value="ACYL-COA THIOESTER HYDROLASE YBHC-RELATED"/>
    <property type="match status" value="1"/>
</dbReference>
<dbReference type="GO" id="GO:0045490">
    <property type="term" value="P:pectin catabolic process"/>
    <property type="evidence" value="ECO:0007669"/>
    <property type="project" value="UniProtKB-UniRule"/>
</dbReference>
<evidence type="ECO:0000256" key="16">
    <source>
        <dbReference type="SAM" id="Phobius"/>
    </source>
</evidence>
<dbReference type="AlphaFoldDB" id="V4SM79"/>
<dbReference type="InterPro" id="IPR011050">
    <property type="entry name" value="Pectin_lyase_fold/virulence"/>
</dbReference>
<dbReference type="EC" id="3.1.1.11" evidence="4 15"/>
<sequence>MRSNSFWVFAFAVSLLSIIFSLFITIPPHSSTTTTIISLTQIPILIMRVIVEDLLSLVTRHHHHHHHHRVKCDKNNWRLRIISHYKWLVYHYRVSLILTVDLHGCANFSSVQKAVDAVPSFSPSKTLIIIDSATYREKVVVNANKTNLIFLGRGYLNTIIEWNDTANSTGGTAYSSSVAVFASNFTAYNISFMNTAPRPSPGDVGGQAVALRIGGDQAAFYNCGFYGAQDTLYDDHGRHYFKDCFIQGSIDFIFGNARSLYEDCTINSIAEQVPDGMVSGSITAQGRQSMSEETGFSFVNCQIDGTGRVWLGRAWGVCAAVVFSKTYMADVVSSDGWNDWQDPSRDLTVFFGEYDCLGPGANYSYRASFGKQLMQYEAAPYMNISYIDGDEWLHHHQDILF</sequence>
<dbReference type="InterPro" id="IPR012334">
    <property type="entry name" value="Pectin_lyas_fold"/>
</dbReference>
<keyword evidence="7" id="KW-0732">Signal</keyword>
<protein>
    <recommendedName>
        <fullName evidence="4 15">Pectinesterase</fullName>
        <ecNumber evidence="4 15">3.1.1.11</ecNumber>
    </recommendedName>
</protein>
<comment type="catalytic activity">
    <reaction evidence="12 15">
        <text>[(1-&gt;4)-alpha-D-galacturonosyl methyl ester](n) + n H2O = [(1-&gt;4)-alpha-D-galacturonosyl](n) + n methanol + n H(+)</text>
        <dbReference type="Rhea" id="RHEA:22380"/>
        <dbReference type="Rhea" id="RHEA-COMP:14570"/>
        <dbReference type="Rhea" id="RHEA-COMP:14573"/>
        <dbReference type="ChEBI" id="CHEBI:15377"/>
        <dbReference type="ChEBI" id="CHEBI:15378"/>
        <dbReference type="ChEBI" id="CHEBI:17790"/>
        <dbReference type="ChEBI" id="CHEBI:140522"/>
        <dbReference type="ChEBI" id="CHEBI:140523"/>
        <dbReference type="EC" id="3.1.1.11"/>
    </reaction>
</comment>
<gene>
    <name evidence="18" type="ORF">CICLE_v10013444mg</name>
</gene>
<dbReference type="PANTHER" id="PTHR31321:SF73">
    <property type="entry name" value="PECTINESTERASE 14-RELATED"/>
    <property type="match status" value="1"/>
</dbReference>
<dbReference type="InterPro" id="IPR000070">
    <property type="entry name" value="Pectinesterase_cat"/>
</dbReference>
<evidence type="ECO:0000313" key="19">
    <source>
        <dbReference type="Proteomes" id="UP000030687"/>
    </source>
</evidence>
<keyword evidence="19" id="KW-1185">Reference proteome</keyword>
<evidence type="ECO:0000256" key="4">
    <source>
        <dbReference type="ARBA" id="ARBA00013229"/>
    </source>
</evidence>
<dbReference type="Proteomes" id="UP000030687">
    <property type="component" value="Unassembled WGS sequence"/>
</dbReference>
<keyword evidence="9 15" id="KW-0063">Aspartyl esterase</keyword>
<dbReference type="GO" id="GO:0030599">
    <property type="term" value="F:pectinesterase activity"/>
    <property type="evidence" value="ECO:0007669"/>
    <property type="project" value="UniProtKB-UniRule"/>
</dbReference>
<feature type="transmembrane region" description="Helical" evidence="16">
    <location>
        <begin position="7"/>
        <end position="26"/>
    </location>
</feature>
<evidence type="ECO:0000256" key="7">
    <source>
        <dbReference type="ARBA" id="ARBA00022729"/>
    </source>
</evidence>
<keyword evidence="11" id="KW-0961">Cell wall biogenesis/degradation</keyword>
<evidence type="ECO:0000256" key="9">
    <source>
        <dbReference type="ARBA" id="ARBA00023085"/>
    </source>
</evidence>
<keyword evidence="5" id="KW-0134">Cell wall</keyword>
<dbReference type="KEGG" id="cic:CICLE_v10013444mg"/>
<evidence type="ECO:0000256" key="15">
    <source>
        <dbReference type="RuleBase" id="RU000589"/>
    </source>
</evidence>
<dbReference type="FunFam" id="2.160.20.10:FF:000033">
    <property type="entry name" value="Pectinesterase"/>
    <property type="match status" value="1"/>
</dbReference>
<evidence type="ECO:0000256" key="1">
    <source>
        <dbReference type="ARBA" id="ARBA00004191"/>
    </source>
</evidence>
<evidence type="ECO:0000256" key="10">
    <source>
        <dbReference type="ARBA" id="ARBA00023180"/>
    </source>
</evidence>
<keyword evidence="16" id="KW-1133">Transmembrane helix</keyword>
<keyword evidence="8 15" id="KW-0378">Hydrolase</keyword>
<dbReference type="SUPFAM" id="SSF51126">
    <property type="entry name" value="Pectin lyase-like"/>
    <property type="match status" value="1"/>
</dbReference>
<dbReference type="InParanoid" id="V4SM79"/>
<accession>V4SM79</accession>
<keyword evidence="10" id="KW-0325">Glycoprotein</keyword>
<name>V4SM79_CITCL</name>
<comment type="pathway">
    <text evidence="2 15">Glycan metabolism; pectin degradation; 2-dehydro-3-deoxy-D-gluconate from pectin: step 1/5.</text>
</comment>
<proteinExistence type="inferred from homology"/>
<evidence type="ECO:0000256" key="6">
    <source>
        <dbReference type="ARBA" id="ARBA00022525"/>
    </source>
</evidence>
<dbReference type="PROSITE" id="PS00503">
    <property type="entry name" value="PECTINESTERASE_2"/>
    <property type="match status" value="1"/>
</dbReference>
<evidence type="ECO:0000256" key="14">
    <source>
        <dbReference type="PROSITE-ProRule" id="PRU10040"/>
    </source>
</evidence>
<evidence type="ECO:0000256" key="3">
    <source>
        <dbReference type="ARBA" id="ARBA00008891"/>
    </source>
</evidence>
<comment type="similarity">
    <text evidence="3">Belongs to the pectinesterase family.</text>
</comment>
<dbReference type="Pfam" id="PF01095">
    <property type="entry name" value="Pectinesterase"/>
    <property type="match status" value="1"/>
</dbReference>
<dbReference type="Gramene" id="ESR41762">
    <property type="protein sequence ID" value="ESR41762"/>
    <property type="gene ID" value="CICLE_v10013444mg"/>
</dbReference>
<dbReference type="STRING" id="85681.V4SM79"/>
<keyword evidence="16" id="KW-0472">Membrane</keyword>
<evidence type="ECO:0000313" key="18">
    <source>
        <dbReference type="EMBL" id="ESR41762.1"/>
    </source>
</evidence>
<feature type="active site" evidence="14">
    <location>
        <position position="251"/>
    </location>
</feature>
<keyword evidence="6" id="KW-0964">Secreted</keyword>
<dbReference type="OrthoDB" id="2019149at2759"/>
<evidence type="ECO:0000259" key="17">
    <source>
        <dbReference type="Pfam" id="PF01095"/>
    </source>
</evidence>
<dbReference type="eggNOG" id="ENOG502QUTX">
    <property type="taxonomic scope" value="Eukaryota"/>
</dbReference>